<evidence type="ECO:0000313" key="3">
    <source>
        <dbReference type="Proteomes" id="UP001642409"/>
    </source>
</evidence>
<protein>
    <submittedName>
        <fullName evidence="2">Hypothetical_protein</fullName>
    </submittedName>
</protein>
<accession>A0AA86TG43</accession>
<dbReference type="EMBL" id="CAXDID020000053">
    <property type="protein sequence ID" value="CAL6006123.1"/>
    <property type="molecule type" value="Genomic_DNA"/>
</dbReference>
<evidence type="ECO:0000313" key="2">
    <source>
        <dbReference type="EMBL" id="CAL6006123.1"/>
    </source>
</evidence>
<reference evidence="2 3" key="2">
    <citation type="submission" date="2024-07" db="EMBL/GenBank/DDBJ databases">
        <authorList>
            <person name="Akdeniz Z."/>
        </authorList>
    </citation>
    <scope>NUCLEOTIDE SEQUENCE [LARGE SCALE GENOMIC DNA]</scope>
</reference>
<dbReference type="AlphaFoldDB" id="A0AA86TG43"/>
<reference evidence="1" key="1">
    <citation type="submission" date="2023-06" db="EMBL/GenBank/DDBJ databases">
        <authorList>
            <person name="Kurt Z."/>
        </authorList>
    </citation>
    <scope>NUCLEOTIDE SEQUENCE</scope>
</reference>
<proteinExistence type="predicted"/>
<organism evidence="1">
    <name type="scientific">Hexamita inflata</name>
    <dbReference type="NCBI Taxonomy" id="28002"/>
    <lineage>
        <taxon>Eukaryota</taxon>
        <taxon>Metamonada</taxon>
        <taxon>Diplomonadida</taxon>
        <taxon>Hexamitidae</taxon>
        <taxon>Hexamitinae</taxon>
        <taxon>Hexamita</taxon>
    </lineage>
</organism>
<dbReference type="EMBL" id="CATOUU010000108">
    <property type="protein sequence ID" value="CAI9916630.1"/>
    <property type="molecule type" value="Genomic_DNA"/>
</dbReference>
<comment type="caution">
    <text evidence="1">The sequence shown here is derived from an EMBL/GenBank/DDBJ whole genome shotgun (WGS) entry which is preliminary data.</text>
</comment>
<sequence length="206" mass="23141">MLSTLCETNELYEDSTEFALIDEKRLLTCKINDSLKSLKRSCKCIDKLGFKLQVKEQNCQLLSLLLLCDLLLQHDSLLLSNFLTHVANPQLSAVVPSPPDPALPWASPSCLAPTPSGLAWWTLFQPCFIVTVSSCRALVIKLVQRSLASSLARATARQQCLLRKQSVIIISLVDTWQANSLISRTQCRCNEERVESPDYRHMCLHI</sequence>
<name>A0AA86TG43_9EUKA</name>
<dbReference type="Proteomes" id="UP001642409">
    <property type="component" value="Unassembled WGS sequence"/>
</dbReference>
<keyword evidence="3" id="KW-1185">Reference proteome</keyword>
<evidence type="ECO:0000313" key="1">
    <source>
        <dbReference type="EMBL" id="CAI9916630.1"/>
    </source>
</evidence>
<gene>
    <name evidence="2" type="ORF">HINF_LOCUS20005</name>
    <name evidence="1" type="ORF">HINF_LOCUS4275</name>
</gene>